<feature type="repeat" description="TPR" evidence="3">
    <location>
        <begin position="403"/>
        <end position="436"/>
    </location>
</feature>
<dbReference type="PANTHER" id="PTHR45586:SF1">
    <property type="entry name" value="LIPOPOLYSACCHARIDE ASSEMBLY PROTEIN B"/>
    <property type="match status" value="1"/>
</dbReference>
<dbReference type="Pfam" id="PF13432">
    <property type="entry name" value="TPR_16"/>
    <property type="match status" value="3"/>
</dbReference>
<dbReference type="PANTHER" id="PTHR45586">
    <property type="entry name" value="TPR REPEAT-CONTAINING PROTEIN PA4667"/>
    <property type="match status" value="1"/>
</dbReference>
<dbReference type="InterPro" id="IPR011990">
    <property type="entry name" value="TPR-like_helical_dom_sf"/>
</dbReference>
<dbReference type="Pfam" id="PF07719">
    <property type="entry name" value="TPR_2"/>
    <property type="match status" value="1"/>
</dbReference>
<keyword evidence="2 3" id="KW-0802">TPR repeat</keyword>
<evidence type="ECO:0000256" key="4">
    <source>
        <dbReference type="SAM" id="SignalP"/>
    </source>
</evidence>
<dbReference type="EMBL" id="DRMH01000020">
    <property type="protein sequence ID" value="HFC97260.1"/>
    <property type="molecule type" value="Genomic_DNA"/>
</dbReference>
<dbReference type="InterPro" id="IPR013105">
    <property type="entry name" value="TPR_2"/>
</dbReference>
<dbReference type="SUPFAM" id="SSF48452">
    <property type="entry name" value="TPR-like"/>
    <property type="match status" value="3"/>
</dbReference>
<feature type="repeat" description="TPR" evidence="3">
    <location>
        <begin position="538"/>
        <end position="571"/>
    </location>
</feature>
<evidence type="ECO:0000256" key="3">
    <source>
        <dbReference type="PROSITE-ProRule" id="PRU00339"/>
    </source>
</evidence>
<organism evidence="5">
    <name type="scientific">Thermosulfurimonas dismutans</name>
    <dbReference type="NCBI Taxonomy" id="999894"/>
    <lineage>
        <taxon>Bacteria</taxon>
        <taxon>Pseudomonadati</taxon>
        <taxon>Thermodesulfobacteriota</taxon>
        <taxon>Thermodesulfobacteria</taxon>
        <taxon>Thermodesulfobacteriales</taxon>
        <taxon>Thermodesulfobacteriaceae</taxon>
        <taxon>Thermosulfurimonas</taxon>
    </lineage>
</organism>
<comment type="caution">
    <text evidence="5">The sequence shown here is derived from an EMBL/GenBank/DDBJ whole genome shotgun (WGS) entry which is preliminary data.</text>
</comment>
<dbReference type="Gene3D" id="1.25.40.10">
    <property type="entry name" value="Tetratricopeptide repeat domain"/>
    <property type="match status" value="4"/>
</dbReference>
<dbReference type="PROSITE" id="PS50293">
    <property type="entry name" value="TPR_REGION"/>
    <property type="match status" value="1"/>
</dbReference>
<dbReference type="PROSITE" id="PS51257">
    <property type="entry name" value="PROKAR_LIPOPROTEIN"/>
    <property type="match status" value="1"/>
</dbReference>
<accession>A0A7C3GQF8</accession>
<keyword evidence="1" id="KW-0677">Repeat</keyword>
<protein>
    <submittedName>
        <fullName evidence="5">Tetratricopeptide repeat protein</fullName>
    </submittedName>
</protein>
<gene>
    <name evidence="5" type="ORF">ENJ40_02215</name>
</gene>
<evidence type="ECO:0000256" key="1">
    <source>
        <dbReference type="ARBA" id="ARBA00022737"/>
    </source>
</evidence>
<feature type="repeat" description="TPR" evidence="3">
    <location>
        <begin position="62"/>
        <end position="95"/>
    </location>
</feature>
<keyword evidence="4" id="KW-0732">Signal</keyword>
<evidence type="ECO:0000256" key="2">
    <source>
        <dbReference type="ARBA" id="ARBA00022803"/>
    </source>
</evidence>
<feature type="chain" id="PRO_5027784048" evidence="4">
    <location>
        <begin position="25"/>
        <end position="694"/>
    </location>
</feature>
<evidence type="ECO:0000313" key="5">
    <source>
        <dbReference type="EMBL" id="HFC97260.1"/>
    </source>
</evidence>
<proteinExistence type="predicted"/>
<dbReference type="Pfam" id="PF14559">
    <property type="entry name" value="TPR_19"/>
    <property type="match status" value="2"/>
</dbReference>
<feature type="repeat" description="TPR" evidence="3">
    <location>
        <begin position="28"/>
        <end position="61"/>
    </location>
</feature>
<feature type="repeat" description="TPR" evidence="3">
    <location>
        <begin position="369"/>
        <end position="402"/>
    </location>
</feature>
<sequence>MRAARRLGCLFLMVFILASCGGNPAQKKKRYLRRGEEALKQGDYRRAEVNFRRALQIDPRLAPAYYGLGVVYFKEGRIPRAYGALVRAVEISPDLLPARILLGRIFLLVRKPDKALAEAEYVLSKDPARSEAKLLKAAALLGLRKYDRARPLLEALCGEREVSACLMLADLNLRTGRKSEAERVLRRVLEFRPGQPRATLLLARILEGEGKYSQAEALYRSLYEAHPDDFQYLEGLVRFYQRRRDLTRAIRVLRDGLARGAGGERAYLLLAQVYALAGEEGQVKKTLEEGCRRFPQSFPLLERLVLYSFERGSRGEAYRLLEAYISRVDKDSLKIRARLLKATLLWREGRLREALREVDGVLEDSPHLVSAHLLKGDILFRRGDYTGAIGEYRAALGEEPQNPGIMLRLARAHLLNREPDLAEDMYRRVLEVSPENREAYLGLAEVYVQEGNPGKARALLEERWKKDPGDLIVVEKLVDLYLQEKDRAAARRLLEKTLALNPRHPLVLTVLARIVRKAGLTREMIAYCRKLSLRDPRPFYLLLLAQLYGETGDYARAIALYRRVLEKNPRNLVAANNLAFYLAQYQPTPRNLAEAERLLLPWVRKYPRRTELVDTLAWIKYRKGDYTGARALLEKLGDKVRDYPVVSYHLGAVYYQLGERSRALVYLRLALEKGREFAGREEARRLLAELEKNP</sequence>
<dbReference type="InterPro" id="IPR051012">
    <property type="entry name" value="CellSynth/LPSAsmb/PSIAsmb"/>
</dbReference>
<dbReference type="AlphaFoldDB" id="A0A7C3GQF8"/>
<dbReference type="SMART" id="SM00028">
    <property type="entry name" value="TPR"/>
    <property type="match status" value="11"/>
</dbReference>
<feature type="signal peptide" evidence="4">
    <location>
        <begin position="1"/>
        <end position="24"/>
    </location>
</feature>
<dbReference type="Proteomes" id="UP000886043">
    <property type="component" value="Unassembled WGS sequence"/>
</dbReference>
<name>A0A7C3GQF8_9BACT</name>
<dbReference type="InterPro" id="IPR019734">
    <property type="entry name" value="TPR_rpt"/>
</dbReference>
<dbReference type="PROSITE" id="PS50005">
    <property type="entry name" value="TPR"/>
    <property type="match status" value="5"/>
</dbReference>
<reference evidence="5" key="1">
    <citation type="journal article" date="2020" name="mSystems">
        <title>Genome- and Community-Level Interaction Insights into Carbon Utilization and Element Cycling Functions of Hydrothermarchaeota in Hydrothermal Sediment.</title>
        <authorList>
            <person name="Zhou Z."/>
            <person name="Liu Y."/>
            <person name="Xu W."/>
            <person name="Pan J."/>
            <person name="Luo Z.H."/>
            <person name="Li M."/>
        </authorList>
    </citation>
    <scope>NUCLEOTIDE SEQUENCE [LARGE SCALE GENOMIC DNA]</scope>
    <source>
        <strain evidence="5">HyVt-483</strain>
    </source>
</reference>